<reference evidence="9" key="1">
    <citation type="submission" date="2022-06" db="EMBL/GenBank/DDBJ databases">
        <authorList>
            <person name="Berger JAMES D."/>
            <person name="Berger JAMES D."/>
        </authorList>
    </citation>
    <scope>NUCLEOTIDE SEQUENCE [LARGE SCALE GENOMIC DNA]</scope>
</reference>
<dbReference type="Proteomes" id="UP000050795">
    <property type="component" value="Unassembled WGS sequence"/>
</dbReference>
<feature type="compositionally biased region" description="Basic and acidic residues" evidence="7">
    <location>
        <begin position="614"/>
        <end position="629"/>
    </location>
</feature>
<evidence type="ECO:0008006" key="11">
    <source>
        <dbReference type="Google" id="ProtNLM"/>
    </source>
</evidence>
<dbReference type="Pfam" id="PF01130">
    <property type="entry name" value="CD36"/>
    <property type="match status" value="1"/>
</dbReference>
<evidence type="ECO:0000313" key="9">
    <source>
        <dbReference type="Proteomes" id="UP000050795"/>
    </source>
</evidence>
<evidence type="ECO:0000256" key="8">
    <source>
        <dbReference type="SAM" id="Phobius"/>
    </source>
</evidence>
<evidence type="ECO:0000256" key="7">
    <source>
        <dbReference type="SAM" id="MobiDB-lite"/>
    </source>
</evidence>
<dbReference type="PANTHER" id="PTHR11923:SF51">
    <property type="entry name" value="LYSOSOME MEMBRANE PROTEIN 2"/>
    <property type="match status" value="1"/>
</dbReference>
<keyword evidence="4 8" id="KW-1133">Transmembrane helix</keyword>
<comment type="subcellular location">
    <subcellularLocation>
        <location evidence="1">Membrane</location>
    </subcellularLocation>
</comment>
<dbReference type="GO" id="GO:0005044">
    <property type="term" value="F:scavenger receptor activity"/>
    <property type="evidence" value="ECO:0007669"/>
    <property type="project" value="TreeGrafter"/>
</dbReference>
<evidence type="ECO:0000256" key="5">
    <source>
        <dbReference type="ARBA" id="ARBA00023136"/>
    </source>
</evidence>
<evidence type="ECO:0000256" key="2">
    <source>
        <dbReference type="ARBA" id="ARBA00010532"/>
    </source>
</evidence>
<name>A0AA85IYX5_TRIRE</name>
<keyword evidence="5 8" id="KW-0472">Membrane</keyword>
<reference evidence="10" key="2">
    <citation type="submission" date="2023-11" db="UniProtKB">
        <authorList>
            <consortium name="WormBaseParasite"/>
        </authorList>
    </citation>
    <scope>IDENTIFICATION</scope>
</reference>
<keyword evidence="3 8" id="KW-0812">Transmembrane</keyword>
<dbReference type="GO" id="GO:0005737">
    <property type="term" value="C:cytoplasm"/>
    <property type="evidence" value="ECO:0007669"/>
    <property type="project" value="TreeGrafter"/>
</dbReference>
<dbReference type="WBParaSite" id="TREG1_11760.5">
    <property type="protein sequence ID" value="TREG1_11760.5"/>
    <property type="gene ID" value="TREG1_11760"/>
</dbReference>
<sequence>MARISKPTRICLILSAVALLFLALLCVIGIFTFNYLFTYMISKKLAIIPGNEVYDNWLSPSVPVYFSVYLYNLTNPEEVLNGDRPKFSEVGPYVYREDRQRIKVNFSEESPPKQVEFRHRIFYYFEPELSVGPDDEGLITSLDLVTVGANALPSAYKSISIFYTFTPFVTRSPREIMWGYEDSFLKFCTSINFCESSLGGMMAQKNGTKFFDLVVDTGVDDISNVGKVLKYNGLTELDYWRTTHANMINGTDGSTIAPGLNMSSRIYFFVPDFCRSFYSDAAGWATAKHDSSVHLIRFSSPREQSLNATLNPLNKAFCPKVKAGPDCPPTGMIPLSPCSNPKIAVPIFASQPHFLGADPHIREAMDGIRKPNESLDSTVLLIEPTTGFILEAYKKVQINVYVENDGDLGEVYRSMRGPYFFPLAWFTEYAVADEKALKKISNYILKPKKVIPIVLATVASLALVSAIILIVVLLTRYDRKKTDTSSVHAQSGSGFLPASTTYHDKTGDSPFDQWTIKPSPEHDANQDNVIDCLEFSPNKIPSTLFKPRNPNNYERRESIKPLGNVITREGEASKAGSPPSLKENINSDDLSNPGILKQTQRNGALEADEDTVEDIGKGGDRRKQVTSDT</sequence>
<feature type="region of interest" description="Disordered" evidence="7">
    <location>
        <begin position="563"/>
        <end position="629"/>
    </location>
</feature>
<organism evidence="9 10">
    <name type="scientific">Trichobilharzia regenti</name>
    <name type="common">Nasal bird schistosome</name>
    <dbReference type="NCBI Taxonomy" id="157069"/>
    <lineage>
        <taxon>Eukaryota</taxon>
        <taxon>Metazoa</taxon>
        <taxon>Spiralia</taxon>
        <taxon>Lophotrochozoa</taxon>
        <taxon>Platyhelminthes</taxon>
        <taxon>Trematoda</taxon>
        <taxon>Digenea</taxon>
        <taxon>Strigeidida</taxon>
        <taxon>Schistosomatoidea</taxon>
        <taxon>Schistosomatidae</taxon>
        <taxon>Trichobilharzia</taxon>
    </lineage>
</organism>
<feature type="transmembrane region" description="Helical" evidence="8">
    <location>
        <begin position="12"/>
        <end position="37"/>
    </location>
</feature>
<proteinExistence type="inferred from homology"/>
<evidence type="ECO:0000256" key="3">
    <source>
        <dbReference type="ARBA" id="ARBA00022692"/>
    </source>
</evidence>
<evidence type="ECO:0000313" key="10">
    <source>
        <dbReference type="WBParaSite" id="TREG1_11760.5"/>
    </source>
</evidence>
<keyword evidence="9" id="KW-1185">Reference proteome</keyword>
<evidence type="ECO:0000256" key="1">
    <source>
        <dbReference type="ARBA" id="ARBA00004370"/>
    </source>
</evidence>
<comment type="similarity">
    <text evidence="2">Belongs to the CD36 family.</text>
</comment>
<dbReference type="PRINTS" id="PR01609">
    <property type="entry name" value="CD36FAMILY"/>
</dbReference>
<dbReference type="PANTHER" id="PTHR11923">
    <property type="entry name" value="SCAVENGER RECEPTOR CLASS B TYPE-1 SR-B1"/>
    <property type="match status" value="1"/>
</dbReference>
<evidence type="ECO:0000256" key="6">
    <source>
        <dbReference type="ARBA" id="ARBA00023180"/>
    </source>
</evidence>
<keyword evidence="6" id="KW-0325">Glycoprotein</keyword>
<accession>A0AA85IYX5</accession>
<feature type="transmembrane region" description="Helical" evidence="8">
    <location>
        <begin position="450"/>
        <end position="474"/>
    </location>
</feature>
<evidence type="ECO:0000256" key="4">
    <source>
        <dbReference type="ARBA" id="ARBA00022989"/>
    </source>
</evidence>
<dbReference type="InterPro" id="IPR002159">
    <property type="entry name" value="CD36_fam"/>
</dbReference>
<dbReference type="AlphaFoldDB" id="A0AA85IYX5"/>
<protein>
    <recommendedName>
        <fullName evidence="11">Lysosome membrane protein 2</fullName>
    </recommendedName>
</protein>
<dbReference type="GO" id="GO:0016020">
    <property type="term" value="C:membrane"/>
    <property type="evidence" value="ECO:0007669"/>
    <property type="project" value="UniProtKB-SubCell"/>
</dbReference>